<evidence type="ECO:0000313" key="2">
    <source>
        <dbReference type="EMBL" id="KSU14892.1"/>
    </source>
</evidence>
<dbReference type="GO" id="GO:0070004">
    <property type="term" value="F:cysteine-type exopeptidase activity"/>
    <property type="evidence" value="ECO:0007669"/>
    <property type="project" value="InterPro"/>
</dbReference>
<protein>
    <recommendedName>
        <fullName evidence="1">Dipeptidase</fullName>
        <ecNumber evidence="1">3.4.-.-</ecNumber>
    </recommendedName>
</protein>
<evidence type="ECO:0000256" key="1">
    <source>
        <dbReference type="RuleBase" id="RU364089"/>
    </source>
</evidence>
<dbReference type="Pfam" id="PF03577">
    <property type="entry name" value="Peptidase_C69"/>
    <property type="match status" value="1"/>
</dbReference>
<dbReference type="GO" id="GO:0006508">
    <property type="term" value="P:proteolysis"/>
    <property type="evidence" value="ECO:0007669"/>
    <property type="project" value="UniProtKB-KW"/>
</dbReference>
<keyword evidence="1" id="KW-0224">Dipeptidase</keyword>
<name>A0A0V8DMQ5_LACLL</name>
<dbReference type="Proteomes" id="UP000054230">
    <property type="component" value="Unassembled WGS sequence"/>
</dbReference>
<organism evidence="2 3">
    <name type="scientific">Lactococcus lactis subsp. lactis</name>
    <name type="common">Streptococcus lactis</name>
    <dbReference type="NCBI Taxonomy" id="1360"/>
    <lineage>
        <taxon>Bacteria</taxon>
        <taxon>Bacillati</taxon>
        <taxon>Bacillota</taxon>
        <taxon>Bacilli</taxon>
        <taxon>Lactobacillales</taxon>
        <taxon>Streptococcaceae</taxon>
        <taxon>Lactococcus</taxon>
    </lineage>
</organism>
<dbReference type="PATRIC" id="fig|1360.106.peg.1579"/>
<comment type="catalytic activity">
    <reaction evidence="1">
        <text>an L-aminoacyl-L-amino acid + H2O = 2 an L-alpha-amino acid</text>
        <dbReference type="Rhea" id="RHEA:48940"/>
        <dbReference type="ChEBI" id="CHEBI:15377"/>
        <dbReference type="ChEBI" id="CHEBI:59869"/>
        <dbReference type="ChEBI" id="CHEBI:77460"/>
    </reaction>
</comment>
<reference evidence="3" key="1">
    <citation type="submission" date="2015-10" db="EMBL/GenBank/DDBJ databases">
        <title>Draft Genome Sequences of 11 Lactococcus lactis subspecies cremoris strains.</title>
        <authorList>
            <person name="Wels M."/>
            <person name="Backus L."/>
            <person name="Boekhorst J."/>
            <person name="Dijkstra A."/>
            <person name="Beerthuizen M."/>
            <person name="Kelly W."/>
            <person name="Siezen R."/>
            <person name="Bachmann H."/>
            <person name="Van Hijum S."/>
        </authorList>
    </citation>
    <scope>NUCLEOTIDE SEQUENCE [LARGE SCALE GENOMIC DNA]</scope>
    <source>
        <strain evidence="3">LMG8520</strain>
    </source>
</reference>
<dbReference type="EMBL" id="LKLP01000003">
    <property type="protein sequence ID" value="KSU14892.1"/>
    <property type="molecule type" value="Genomic_DNA"/>
</dbReference>
<dbReference type="InterPro" id="IPR005322">
    <property type="entry name" value="Peptidase_C69"/>
</dbReference>
<proteinExistence type="inferred from homology"/>
<dbReference type="AlphaFoldDB" id="A0A0V8DMQ5"/>
<dbReference type="EC" id="3.4.-.-" evidence="1"/>
<keyword evidence="1" id="KW-0645">Protease</keyword>
<dbReference type="GO" id="GO:0016805">
    <property type="term" value="F:dipeptidase activity"/>
    <property type="evidence" value="ECO:0007669"/>
    <property type="project" value="UniProtKB-KW"/>
</dbReference>
<sequence length="168" mass="18918">MTLTVPTSSAAEQKLIRPIGLNRNLELHVLQIRDNVDKELAGIHWLAFGPNSFNSLVPFYARVSDTPTCYRDTKADFDPTKMYWLTTMTAVLGDSNFQGYVDKRDNFDLNTMAKLRALQNETDKGSDQSLEAVNEKLAQIALTAQTELLGKMVISGSNHMKLRFDFND</sequence>
<accession>A0A0V8DMQ5</accession>
<keyword evidence="1" id="KW-0378">Hydrolase</keyword>
<evidence type="ECO:0000313" key="3">
    <source>
        <dbReference type="Proteomes" id="UP000054230"/>
    </source>
</evidence>
<comment type="similarity">
    <text evidence="1">Belongs to the peptidase C69 family.</text>
</comment>
<comment type="caution">
    <text evidence="2">The sequence shown here is derived from an EMBL/GenBank/DDBJ whole genome shotgun (WGS) entry which is preliminary data.</text>
</comment>
<gene>
    <name evidence="2" type="ORF">LMG8520_0130</name>
</gene>